<accession>A0A931IW43</accession>
<evidence type="ECO:0000256" key="1">
    <source>
        <dbReference type="SAM" id="MobiDB-lite"/>
    </source>
</evidence>
<dbReference type="Proteomes" id="UP000620139">
    <property type="component" value="Unassembled WGS sequence"/>
</dbReference>
<dbReference type="InterPro" id="IPR025392">
    <property type="entry name" value="DUF4124"/>
</dbReference>
<keyword evidence="5" id="KW-1185">Reference proteome</keyword>
<organism evidence="4 5">
    <name type="scientific">Inhella gelatinilytica</name>
    <dbReference type="NCBI Taxonomy" id="2795030"/>
    <lineage>
        <taxon>Bacteria</taxon>
        <taxon>Pseudomonadati</taxon>
        <taxon>Pseudomonadota</taxon>
        <taxon>Betaproteobacteria</taxon>
        <taxon>Burkholderiales</taxon>
        <taxon>Sphaerotilaceae</taxon>
        <taxon>Inhella</taxon>
    </lineage>
</organism>
<dbReference type="EMBL" id="JAEDAL010000002">
    <property type="protein sequence ID" value="MBH9552656.1"/>
    <property type="molecule type" value="Genomic_DNA"/>
</dbReference>
<comment type="caution">
    <text evidence="4">The sequence shown here is derived from an EMBL/GenBank/DDBJ whole genome shotgun (WGS) entry which is preliminary data.</text>
</comment>
<keyword evidence="2" id="KW-0732">Signal</keyword>
<dbReference type="AlphaFoldDB" id="A0A931IW43"/>
<evidence type="ECO:0000259" key="3">
    <source>
        <dbReference type="Pfam" id="PF13511"/>
    </source>
</evidence>
<feature type="region of interest" description="Disordered" evidence="1">
    <location>
        <begin position="68"/>
        <end position="118"/>
    </location>
</feature>
<proteinExistence type="predicted"/>
<dbReference type="RefSeq" id="WP_198100249.1">
    <property type="nucleotide sequence ID" value="NZ_JAEDAL010000002.1"/>
</dbReference>
<dbReference type="Pfam" id="PF13511">
    <property type="entry name" value="DUF4124"/>
    <property type="match status" value="1"/>
</dbReference>
<sequence>MAQPSLLRTVCLVALCSWAAVSAHAQQGQWKWRDANGNVQYSDRPPPASIPEKDILARPFGARTAVKLQTYGEKASSPQGGASAPPTKKAESKPNMSPQTEARLKEEERQNAAVRAENCSRARQQLTLLESGARISQTNDKGERTILDDPARAAEIQKMKAVIAAECQ</sequence>
<gene>
    <name evidence="4" type="ORF">I7X43_07295</name>
</gene>
<feature type="chain" id="PRO_5036813808" evidence="2">
    <location>
        <begin position="26"/>
        <end position="168"/>
    </location>
</feature>
<protein>
    <submittedName>
        <fullName evidence="4">DUF4124 domain-containing protein</fullName>
    </submittedName>
</protein>
<evidence type="ECO:0000313" key="5">
    <source>
        <dbReference type="Proteomes" id="UP000620139"/>
    </source>
</evidence>
<feature type="domain" description="DUF4124" evidence="3">
    <location>
        <begin position="17"/>
        <end position="61"/>
    </location>
</feature>
<evidence type="ECO:0000313" key="4">
    <source>
        <dbReference type="EMBL" id="MBH9552656.1"/>
    </source>
</evidence>
<name>A0A931IW43_9BURK</name>
<feature type="signal peptide" evidence="2">
    <location>
        <begin position="1"/>
        <end position="25"/>
    </location>
</feature>
<reference evidence="4" key="1">
    <citation type="submission" date="2020-12" db="EMBL/GenBank/DDBJ databases">
        <title>The genome sequence of Inhella sp. 4Y17.</title>
        <authorList>
            <person name="Liu Y."/>
        </authorList>
    </citation>
    <scope>NUCLEOTIDE SEQUENCE</scope>
    <source>
        <strain evidence="4">4Y10</strain>
    </source>
</reference>
<evidence type="ECO:0000256" key="2">
    <source>
        <dbReference type="SAM" id="SignalP"/>
    </source>
</evidence>